<keyword evidence="3 4" id="KW-0443">Lipid metabolism</keyword>
<dbReference type="STRING" id="1278311.GCA_000428705_01645"/>
<evidence type="ECO:0000313" key="6">
    <source>
        <dbReference type="EMBL" id="VEU80018.1"/>
    </source>
</evidence>
<dbReference type="Gene3D" id="3.40.1090.10">
    <property type="entry name" value="Cytosolic phospholipase A2 catalytic domain"/>
    <property type="match status" value="2"/>
</dbReference>
<evidence type="ECO:0000256" key="4">
    <source>
        <dbReference type="PROSITE-ProRule" id="PRU01161"/>
    </source>
</evidence>
<dbReference type="GO" id="GO:0016042">
    <property type="term" value="P:lipid catabolic process"/>
    <property type="evidence" value="ECO:0007669"/>
    <property type="project" value="UniProtKB-UniRule"/>
</dbReference>
<feature type="active site" description="Nucleophile" evidence="4">
    <location>
        <position position="40"/>
    </location>
</feature>
<feature type="short sequence motif" description="GXSXG" evidence="4">
    <location>
        <begin position="38"/>
        <end position="42"/>
    </location>
</feature>
<dbReference type="Pfam" id="PF01734">
    <property type="entry name" value="Patatin"/>
    <property type="match status" value="1"/>
</dbReference>
<feature type="active site" description="Proton acceptor" evidence="4">
    <location>
        <position position="172"/>
    </location>
</feature>
<proteinExistence type="predicted"/>
<evidence type="ECO:0000256" key="1">
    <source>
        <dbReference type="ARBA" id="ARBA00022801"/>
    </source>
</evidence>
<feature type="short sequence motif" description="GXGXXG" evidence="4">
    <location>
        <begin position="9"/>
        <end position="14"/>
    </location>
</feature>
<organism evidence="6 7">
    <name type="scientific">Haploplasma axanthum</name>
    <name type="common">Acholeplasma axanthum</name>
    <dbReference type="NCBI Taxonomy" id="29552"/>
    <lineage>
        <taxon>Bacteria</taxon>
        <taxon>Bacillati</taxon>
        <taxon>Mycoplasmatota</taxon>
        <taxon>Mollicutes</taxon>
        <taxon>Acholeplasmatales</taxon>
        <taxon>Acholeplasmataceae</taxon>
        <taxon>Haploplasma</taxon>
    </lineage>
</organism>
<dbReference type="RefSeq" id="WP_026391043.1">
    <property type="nucleotide sequence ID" value="NZ_LR215048.1"/>
</dbReference>
<evidence type="ECO:0000259" key="5">
    <source>
        <dbReference type="PROSITE" id="PS51635"/>
    </source>
</evidence>
<evidence type="ECO:0000256" key="3">
    <source>
        <dbReference type="ARBA" id="ARBA00023098"/>
    </source>
</evidence>
<dbReference type="InterPro" id="IPR016035">
    <property type="entry name" value="Acyl_Trfase/lysoPLipase"/>
</dbReference>
<dbReference type="EMBL" id="LR215048">
    <property type="protein sequence ID" value="VEU80018.1"/>
    <property type="molecule type" value="Genomic_DNA"/>
</dbReference>
<reference evidence="6 7" key="1">
    <citation type="submission" date="2019-01" db="EMBL/GenBank/DDBJ databases">
        <authorList>
            <consortium name="Pathogen Informatics"/>
        </authorList>
    </citation>
    <scope>NUCLEOTIDE SEQUENCE [LARGE SCALE GENOMIC DNA]</scope>
    <source>
        <strain evidence="6 7">NCTC10138</strain>
    </source>
</reference>
<feature type="domain" description="PNPLA" evidence="5">
    <location>
        <begin position="5"/>
        <end position="185"/>
    </location>
</feature>
<dbReference type="PANTHER" id="PTHR14226">
    <property type="entry name" value="NEUROPATHY TARGET ESTERASE/SWISS CHEESE D.MELANOGASTER"/>
    <property type="match status" value="1"/>
</dbReference>
<dbReference type="SUPFAM" id="SSF52151">
    <property type="entry name" value="FabD/lysophospholipase-like"/>
    <property type="match status" value="1"/>
</dbReference>
<dbReference type="InterPro" id="IPR002641">
    <property type="entry name" value="PNPLA_dom"/>
</dbReference>
<protein>
    <submittedName>
        <fullName evidence="6">NTE family protein rssA</fullName>
    </submittedName>
</protein>
<name>A0A449BC56_HAPAX</name>
<evidence type="ECO:0000313" key="7">
    <source>
        <dbReference type="Proteomes" id="UP000289841"/>
    </source>
</evidence>
<accession>A0A449BC56</accession>
<dbReference type="PROSITE" id="PS51635">
    <property type="entry name" value="PNPLA"/>
    <property type="match status" value="1"/>
</dbReference>
<evidence type="ECO:0000256" key="2">
    <source>
        <dbReference type="ARBA" id="ARBA00022963"/>
    </source>
</evidence>
<sequence>MKLGLALGGGGAKGSYQIGVLKALYEENLLDDLKIVSGTSIGSLNACLVIGKMSIDDMIDLWKQISNNTLYNNGLNRFKSDRLGLFDQRVMYDVLVSKQSPSDIINSNIVGYAAVTKIIDNQGLRFQLKKENTEGEILCLNTSNNPHLIVLASSSVPVIFGPTEIDGNYYVDGGLYDNLPVDVLVNENCDVIITIGLTPGYDLSVYNSNNDKTIIDFSPKKKLANTLLGMLDFNMEQMEKRFDLGYYQAKELINKLKEENLIIEKQINNQKKGIFSL</sequence>
<dbReference type="GO" id="GO:0016787">
    <property type="term" value="F:hydrolase activity"/>
    <property type="evidence" value="ECO:0007669"/>
    <property type="project" value="UniProtKB-UniRule"/>
</dbReference>
<keyword evidence="7" id="KW-1185">Reference proteome</keyword>
<dbReference type="AlphaFoldDB" id="A0A449BC56"/>
<keyword evidence="2 4" id="KW-0442">Lipid degradation</keyword>
<keyword evidence="1 4" id="KW-0378">Hydrolase</keyword>
<dbReference type="KEGG" id="aaxa:NCTC10138_00371"/>
<dbReference type="OrthoDB" id="9770965at2"/>
<dbReference type="InterPro" id="IPR050301">
    <property type="entry name" value="NTE"/>
</dbReference>
<feature type="short sequence motif" description="DGA/G" evidence="4">
    <location>
        <begin position="172"/>
        <end position="174"/>
    </location>
</feature>
<gene>
    <name evidence="6" type="primary">rssA</name>
    <name evidence="6" type="ORF">NCTC10138_00371</name>
</gene>
<dbReference type="PANTHER" id="PTHR14226:SF29">
    <property type="entry name" value="NEUROPATHY TARGET ESTERASE SWS"/>
    <property type="match status" value="1"/>
</dbReference>
<dbReference type="Proteomes" id="UP000289841">
    <property type="component" value="Chromosome"/>
</dbReference>